<protein>
    <submittedName>
        <fullName evidence="2">DNA-binding protein YbaB</fullName>
    </submittedName>
</protein>
<proteinExistence type="predicted"/>
<dbReference type="InterPro" id="IPR036894">
    <property type="entry name" value="YbaB-like_sf"/>
</dbReference>
<evidence type="ECO:0000313" key="2">
    <source>
        <dbReference type="EMBL" id="MBB5805845.1"/>
    </source>
</evidence>
<evidence type="ECO:0000313" key="3">
    <source>
        <dbReference type="Proteomes" id="UP000552097"/>
    </source>
</evidence>
<accession>A0A7W9HP63</accession>
<dbReference type="GO" id="GO:0003677">
    <property type="term" value="F:DNA binding"/>
    <property type="evidence" value="ECO:0007669"/>
    <property type="project" value="UniProtKB-KW"/>
</dbReference>
<dbReference type="InterPro" id="IPR004401">
    <property type="entry name" value="YbaB/EbfC"/>
</dbReference>
<dbReference type="Proteomes" id="UP000552097">
    <property type="component" value="Unassembled WGS sequence"/>
</dbReference>
<gene>
    <name evidence="2" type="ORF">F4560_005613</name>
</gene>
<feature type="region of interest" description="Disordered" evidence="1">
    <location>
        <begin position="110"/>
        <end position="147"/>
    </location>
</feature>
<dbReference type="EMBL" id="JACHMO010000001">
    <property type="protein sequence ID" value="MBB5805845.1"/>
    <property type="molecule type" value="Genomic_DNA"/>
</dbReference>
<sequence length="147" mass="15269">MDPARMIADLEAKARDLARRAQQVQDGIRAVEATVSSPDGWVTVTVAPNGALRDISFSLPAEGASDAALGAVVMATVRRARAEVAQQVAAVVEPEFGGTAAMEFMTSFEPSPSAVPVPVLPVPSSGSESELPRSLWSPVETGGPSRQ</sequence>
<evidence type="ECO:0000256" key="1">
    <source>
        <dbReference type="SAM" id="MobiDB-lite"/>
    </source>
</evidence>
<name>A0A7W9HP63_9PSEU</name>
<dbReference type="Pfam" id="PF02575">
    <property type="entry name" value="YbaB_DNA_bd"/>
    <property type="match status" value="1"/>
</dbReference>
<reference evidence="2 3" key="1">
    <citation type="submission" date="2020-08" db="EMBL/GenBank/DDBJ databases">
        <title>Sequencing the genomes of 1000 actinobacteria strains.</title>
        <authorList>
            <person name="Klenk H.-P."/>
        </authorList>
    </citation>
    <scope>NUCLEOTIDE SEQUENCE [LARGE SCALE GENOMIC DNA]</scope>
    <source>
        <strain evidence="2 3">DSM 45486</strain>
    </source>
</reference>
<keyword evidence="3" id="KW-1185">Reference proteome</keyword>
<dbReference type="AlphaFoldDB" id="A0A7W9HP63"/>
<dbReference type="Gene3D" id="3.30.1310.10">
    <property type="entry name" value="Nucleoid-associated protein YbaB-like domain"/>
    <property type="match status" value="1"/>
</dbReference>
<organism evidence="2 3">
    <name type="scientific">Saccharothrix ecbatanensis</name>
    <dbReference type="NCBI Taxonomy" id="1105145"/>
    <lineage>
        <taxon>Bacteria</taxon>
        <taxon>Bacillati</taxon>
        <taxon>Actinomycetota</taxon>
        <taxon>Actinomycetes</taxon>
        <taxon>Pseudonocardiales</taxon>
        <taxon>Pseudonocardiaceae</taxon>
        <taxon>Saccharothrix</taxon>
    </lineage>
</organism>
<keyword evidence="2" id="KW-0238">DNA-binding</keyword>
<dbReference type="SUPFAM" id="SSF82607">
    <property type="entry name" value="YbaB-like"/>
    <property type="match status" value="1"/>
</dbReference>
<dbReference type="RefSeq" id="WP_184924684.1">
    <property type="nucleotide sequence ID" value="NZ_JACHMO010000001.1"/>
</dbReference>
<comment type="caution">
    <text evidence="2">The sequence shown here is derived from an EMBL/GenBank/DDBJ whole genome shotgun (WGS) entry which is preliminary data.</text>
</comment>